<protein>
    <submittedName>
        <fullName evidence="1">Uncharacterized protein</fullName>
    </submittedName>
</protein>
<evidence type="ECO:0000313" key="2">
    <source>
        <dbReference type="Proteomes" id="UP001230504"/>
    </source>
</evidence>
<evidence type="ECO:0000313" key="1">
    <source>
        <dbReference type="EMBL" id="KAK1573284.1"/>
    </source>
</evidence>
<comment type="caution">
    <text evidence="1">The sequence shown here is derived from an EMBL/GenBank/DDBJ whole genome shotgun (WGS) entry which is preliminary data.</text>
</comment>
<dbReference type="EMBL" id="JAHLJV010000095">
    <property type="protein sequence ID" value="KAK1573284.1"/>
    <property type="molecule type" value="Genomic_DNA"/>
</dbReference>
<dbReference type="GeneID" id="85448455"/>
<name>A0AAD8V0H6_9PEZI</name>
<proteinExistence type="predicted"/>
<reference evidence="1" key="1">
    <citation type="submission" date="2021-06" db="EMBL/GenBank/DDBJ databases">
        <title>Comparative genomics, transcriptomics and evolutionary studies reveal genomic signatures of adaptation to plant cell wall in hemibiotrophic fungi.</title>
        <authorList>
            <consortium name="DOE Joint Genome Institute"/>
            <person name="Baroncelli R."/>
            <person name="Diaz J.F."/>
            <person name="Benocci T."/>
            <person name="Peng M."/>
            <person name="Battaglia E."/>
            <person name="Haridas S."/>
            <person name="Andreopoulos W."/>
            <person name="Labutti K."/>
            <person name="Pangilinan J."/>
            <person name="Floch G.L."/>
            <person name="Makela M.R."/>
            <person name="Henrissat B."/>
            <person name="Grigoriev I.V."/>
            <person name="Crouch J.A."/>
            <person name="De Vries R.P."/>
            <person name="Sukno S.A."/>
            <person name="Thon M.R."/>
        </authorList>
    </citation>
    <scope>NUCLEOTIDE SEQUENCE</scope>
    <source>
        <strain evidence="1">CBS 125086</strain>
    </source>
</reference>
<dbReference type="AlphaFoldDB" id="A0AAD8V0H6"/>
<sequence length="313" mass="35249">MLLLSWSDLEIVLDRYPWARELAGIIPLSALIDFVDVPRRLHTYQLSGATLLWCWPVTPSTSRLLFSEKTKDATCCLDRFGRSQGLTCLDGRYGNKYLMANPETLRLCLSTAPRTVIHNTHDNMKRDNVCIYTLEVIQVLRAALSTTRNMLLNMYTIYTSAAIGAAAIKGWDAYGIAFWIVLCIATNTYVFNPENGASAWMCKHARLRLDMFVTQVSSRRALLNVFMALNRDTFDVAGKGFGPGSLMWIDPVLHAGPSRSRCEETVAAAQTEDWKRMYADYWVREILKGVEIAEKIIAKAGLTGRFVKQTTSE</sequence>
<gene>
    <name evidence="1" type="ORF">LY79DRAFT_673736</name>
</gene>
<organism evidence="1 2">
    <name type="scientific">Colletotrichum navitas</name>
    <dbReference type="NCBI Taxonomy" id="681940"/>
    <lineage>
        <taxon>Eukaryota</taxon>
        <taxon>Fungi</taxon>
        <taxon>Dikarya</taxon>
        <taxon>Ascomycota</taxon>
        <taxon>Pezizomycotina</taxon>
        <taxon>Sordariomycetes</taxon>
        <taxon>Hypocreomycetidae</taxon>
        <taxon>Glomerellales</taxon>
        <taxon>Glomerellaceae</taxon>
        <taxon>Colletotrichum</taxon>
        <taxon>Colletotrichum graminicola species complex</taxon>
    </lineage>
</organism>
<accession>A0AAD8V0H6</accession>
<dbReference type="Proteomes" id="UP001230504">
    <property type="component" value="Unassembled WGS sequence"/>
</dbReference>
<dbReference type="RefSeq" id="XP_060408929.1">
    <property type="nucleotide sequence ID" value="XM_060564215.1"/>
</dbReference>
<keyword evidence="2" id="KW-1185">Reference proteome</keyword>